<gene>
    <name evidence="2" type="ORF">H9763_06895</name>
</gene>
<evidence type="ECO:0000259" key="1">
    <source>
        <dbReference type="Pfam" id="PF04071"/>
    </source>
</evidence>
<dbReference type="InterPro" id="IPR007212">
    <property type="entry name" value="Zf-like"/>
</dbReference>
<proteinExistence type="predicted"/>
<evidence type="ECO:0000313" key="3">
    <source>
        <dbReference type="Proteomes" id="UP000886883"/>
    </source>
</evidence>
<dbReference type="Pfam" id="PF04071">
    <property type="entry name" value="zf-like"/>
    <property type="match status" value="1"/>
</dbReference>
<reference evidence="2" key="2">
    <citation type="submission" date="2021-04" db="EMBL/GenBank/DDBJ databases">
        <authorList>
            <person name="Gilroy R."/>
        </authorList>
    </citation>
    <scope>NUCLEOTIDE SEQUENCE</scope>
    <source>
        <strain evidence="2">USAMLcec3-2134</strain>
    </source>
</reference>
<accession>A0A9D2MR48</accession>
<protein>
    <submittedName>
        <fullName evidence="2">Cysteine-rich small domain-containing protein</fullName>
    </submittedName>
</protein>
<comment type="caution">
    <text evidence="2">The sequence shown here is derived from an EMBL/GenBank/DDBJ whole genome shotgun (WGS) entry which is preliminary data.</text>
</comment>
<name>A0A9D2MR48_9FIRM</name>
<dbReference type="AlphaFoldDB" id="A0A9D2MR48"/>
<evidence type="ECO:0000313" key="2">
    <source>
        <dbReference type="EMBL" id="HJB91179.1"/>
    </source>
</evidence>
<dbReference type="EMBL" id="DWXE01000024">
    <property type="protein sequence ID" value="HJB91179.1"/>
    <property type="molecule type" value="Genomic_DNA"/>
</dbReference>
<reference evidence="2" key="1">
    <citation type="journal article" date="2021" name="PeerJ">
        <title>Extensive microbial diversity within the chicken gut microbiome revealed by metagenomics and culture.</title>
        <authorList>
            <person name="Gilroy R."/>
            <person name="Ravi A."/>
            <person name="Getino M."/>
            <person name="Pursley I."/>
            <person name="Horton D.L."/>
            <person name="Alikhan N.F."/>
            <person name="Baker D."/>
            <person name="Gharbi K."/>
            <person name="Hall N."/>
            <person name="Watson M."/>
            <person name="Adriaenssens E.M."/>
            <person name="Foster-Nyarko E."/>
            <person name="Jarju S."/>
            <person name="Secka A."/>
            <person name="Antonio M."/>
            <person name="Oren A."/>
            <person name="Chaudhuri R.R."/>
            <person name="La Ragione R."/>
            <person name="Hildebrand F."/>
            <person name="Pallen M.J."/>
        </authorList>
    </citation>
    <scope>NUCLEOTIDE SEQUENCE</scope>
    <source>
        <strain evidence="2">USAMLcec3-2134</strain>
    </source>
</reference>
<feature type="domain" description="Cysteine-rich small" evidence="1">
    <location>
        <begin position="5"/>
        <end position="82"/>
    </location>
</feature>
<dbReference type="Proteomes" id="UP000886883">
    <property type="component" value="Unassembled WGS sequence"/>
</dbReference>
<organism evidence="2 3">
    <name type="scientific">Candidatus Eisenbergiella merdigallinarum</name>
    <dbReference type="NCBI Taxonomy" id="2838552"/>
    <lineage>
        <taxon>Bacteria</taxon>
        <taxon>Bacillati</taxon>
        <taxon>Bacillota</taxon>
        <taxon>Clostridia</taxon>
        <taxon>Lachnospirales</taxon>
        <taxon>Lachnospiraceae</taxon>
        <taxon>Eisenbergiella</taxon>
    </lineage>
</organism>
<sequence length="87" mass="10619">MSQNYRFFNHRECEYYPCHSMEAEELNCLFCFCPLYCLGETCGGNYRHVNGIKDCSRCTLPHRRENYERIMDQFERIKKLCEEKQKM</sequence>